<dbReference type="Proteomes" id="UP001597013">
    <property type="component" value="Unassembled WGS sequence"/>
</dbReference>
<dbReference type="EMBL" id="JBHTJL010000016">
    <property type="protein sequence ID" value="MFD1064016.1"/>
    <property type="molecule type" value="Genomic_DNA"/>
</dbReference>
<dbReference type="InterPro" id="IPR045493">
    <property type="entry name" value="DUF6435"/>
</dbReference>
<organism evidence="1 2">
    <name type="scientific">Winogradskyella litorisediminis</name>
    <dbReference type="NCBI Taxonomy" id="1156618"/>
    <lineage>
        <taxon>Bacteria</taxon>
        <taxon>Pseudomonadati</taxon>
        <taxon>Bacteroidota</taxon>
        <taxon>Flavobacteriia</taxon>
        <taxon>Flavobacteriales</taxon>
        <taxon>Flavobacteriaceae</taxon>
        <taxon>Winogradskyella</taxon>
    </lineage>
</organism>
<dbReference type="RefSeq" id="WP_386131892.1">
    <property type="nucleotide sequence ID" value="NZ_JBHTJL010000016.1"/>
</dbReference>
<reference evidence="2" key="1">
    <citation type="journal article" date="2019" name="Int. J. Syst. Evol. Microbiol.">
        <title>The Global Catalogue of Microorganisms (GCM) 10K type strain sequencing project: providing services to taxonomists for standard genome sequencing and annotation.</title>
        <authorList>
            <consortium name="The Broad Institute Genomics Platform"/>
            <consortium name="The Broad Institute Genome Sequencing Center for Infectious Disease"/>
            <person name="Wu L."/>
            <person name="Ma J."/>
        </authorList>
    </citation>
    <scope>NUCLEOTIDE SEQUENCE [LARGE SCALE GENOMIC DNA]</scope>
    <source>
        <strain evidence="2">CCUG 62215</strain>
    </source>
</reference>
<name>A0ABW3NCJ7_9FLAO</name>
<dbReference type="NCBIfam" id="NF033487">
    <property type="entry name" value="Lacal_2735_fam"/>
    <property type="match status" value="1"/>
</dbReference>
<protein>
    <submittedName>
        <fullName evidence="1">Lacal_2735 family protein</fullName>
    </submittedName>
</protein>
<gene>
    <name evidence="1" type="ORF">ACFQ1Q_12230</name>
</gene>
<keyword evidence="2" id="KW-1185">Reference proteome</keyword>
<evidence type="ECO:0000313" key="2">
    <source>
        <dbReference type="Proteomes" id="UP001597013"/>
    </source>
</evidence>
<proteinExistence type="predicted"/>
<comment type="caution">
    <text evidence="1">The sequence shown here is derived from an EMBL/GenBank/DDBJ whole genome shotgun (WGS) entry which is preliminary data.</text>
</comment>
<sequence length="65" mass="7904">MTNPSKLIKKKQKLKKRYLRLVEEAYNFKQTNHELSDIAEFKALQVLHRLNQLKFLERDFFVHST</sequence>
<evidence type="ECO:0000313" key="1">
    <source>
        <dbReference type="EMBL" id="MFD1064016.1"/>
    </source>
</evidence>
<accession>A0ABW3NCJ7</accession>